<evidence type="ECO:0000256" key="4">
    <source>
        <dbReference type="ARBA" id="ARBA00010869"/>
    </source>
</evidence>
<comment type="cofactor">
    <cofactor evidence="2">
        <name>pyridoxal 5'-phosphate</name>
        <dbReference type="ChEBI" id="CHEBI:597326"/>
    </cofactor>
</comment>
<protein>
    <recommendedName>
        <fullName evidence="7">L-threonine dehydratase catabolic TdcB</fullName>
        <ecNumber evidence="6">4.3.1.19</ecNumber>
    </recommendedName>
    <alternativeName>
        <fullName evidence="12">Threonine deaminase</fullName>
    </alternativeName>
</protein>
<dbReference type="OrthoDB" id="9811476at2"/>
<evidence type="ECO:0000256" key="3">
    <source>
        <dbReference type="ARBA" id="ARBA00004958"/>
    </source>
</evidence>
<evidence type="ECO:0000256" key="2">
    <source>
        <dbReference type="ARBA" id="ARBA00001933"/>
    </source>
</evidence>
<comment type="similarity">
    <text evidence="4">Belongs to the serine/threonine dehydratase family.</text>
</comment>
<dbReference type="NCBIfam" id="TIGR01127">
    <property type="entry name" value="ilvA_1Cterm"/>
    <property type="match status" value="1"/>
</dbReference>
<dbReference type="PANTHER" id="PTHR48078:SF6">
    <property type="entry name" value="L-THREONINE DEHYDRATASE CATABOLIC TDCB"/>
    <property type="match status" value="1"/>
</dbReference>
<dbReference type="InterPro" id="IPR044561">
    <property type="entry name" value="ACT_ThrD-II-like"/>
</dbReference>
<keyword evidence="10 13" id="KW-0456">Lyase</keyword>
<dbReference type="FunFam" id="3.40.50.1100:FF:000007">
    <property type="entry name" value="L-threonine dehydratase catabolic TdcB"/>
    <property type="match status" value="1"/>
</dbReference>
<sequence>MNTVTFEMIKEAAQNLKGVIKETDFCFAESLSERSGAEVYLKLENLQQSGSFKIRGAYNKMLHLSDEEKQCGVVASSAGNHAQGVAISATKLGIKSTIVMPRSAPFAKIFATRNYGGEVVLEGEIYDEAYQKALEIKEATGATFVHPFNDPYVIAGQGTIGLEMIEEQPDLDVVLVPIGGGGIAAGIAMAIKTLNPNTKVIGVQTENAPSMYQSIKDGKIGTVKVTKSIADGIAVATPGDVTFPLIQQYVDEVITVSETQISQAFLLLLENCNLVCEGAGAVCVAAILSNQLDLKGKKVGAVLSGGNIDTNLIESIINHAMMSLGRRTKIQVSIADRPGELNAFLDTIAEELGNLIMIRQNRYREGLSMYQLGVTVVIETLDAAHKERVIQKLIESGYEIEYTN</sequence>
<dbReference type="InterPro" id="IPR001926">
    <property type="entry name" value="TrpB-like_PALP"/>
</dbReference>
<evidence type="ECO:0000256" key="11">
    <source>
        <dbReference type="ARBA" id="ARBA00025527"/>
    </source>
</evidence>
<keyword evidence="8" id="KW-0021">Allosteric enzyme</keyword>
<dbReference type="Proteomes" id="UP000487649">
    <property type="component" value="Unassembled WGS sequence"/>
</dbReference>
<dbReference type="GO" id="GO:0030170">
    <property type="term" value="F:pyridoxal phosphate binding"/>
    <property type="evidence" value="ECO:0007669"/>
    <property type="project" value="InterPro"/>
</dbReference>
<comment type="subunit">
    <text evidence="5">In the native structure, TdcB is in a dimeric form, whereas in the TdcB-AMP complex, it exists in a tetrameric form (dimer of dimers).</text>
</comment>
<accession>A0A173TFL5</accession>
<dbReference type="InterPro" id="IPR005789">
    <property type="entry name" value="Thr_deHydtase_catblc"/>
</dbReference>
<evidence type="ECO:0000313" key="14">
    <source>
        <dbReference type="Proteomes" id="UP000487649"/>
    </source>
</evidence>
<dbReference type="EC" id="4.3.1.19" evidence="6"/>
<dbReference type="SUPFAM" id="SSF53686">
    <property type="entry name" value="Tryptophan synthase beta subunit-like PLP-dependent enzymes"/>
    <property type="match status" value="1"/>
</dbReference>
<dbReference type="CDD" id="cd01562">
    <property type="entry name" value="Thr-dehyd"/>
    <property type="match status" value="1"/>
</dbReference>
<evidence type="ECO:0000256" key="8">
    <source>
        <dbReference type="ARBA" id="ARBA00022533"/>
    </source>
</evidence>
<comment type="catalytic activity">
    <reaction evidence="1">
        <text>L-threonine = 2-oxobutanoate + NH4(+)</text>
        <dbReference type="Rhea" id="RHEA:22108"/>
        <dbReference type="ChEBI" id="CHEBI:16763"/>
        <dbReference type="ChEBI" id="CHEBI:28938"/>
        <dbReference type="ChEBI" id="CHEBI:57926"/>
        <dbReference type="EC" id="4.3.1.19"/>
    </reaction>
</comment>
<dbReference type="PROSITE" id="PS00165">
    <property type="entry name" value="DEHYDRATASE_SER_THR"/>
    <property type="match status" value="1"/>
</dbReference>
<dbReference type="Pfam" id="PF00291">
    <property type="entry name" value="PALP"/>
    <property type="match status" value="1"/>
</dbReference>
<evidence type="ECO:0000256" key="12">
    <source>
        <dbReference type="ARBA" id="ARBA00031427"/>
    </source>
</evidence>
<evidence type="ECO:0000313" key="13">
    <source>
        <dbReference type="EMBL" id="MTK20149.1"/>
    </source>
</evidence>
<proteinExistence type="inferred from homology"/>
<evidence type="ECO:0000256" key="10">
    <source>
        <dbReference type="ARBA" id="ARBA00023239"/>
    </source>
</evidence>
<dbReference type="PROSITE" id="PS51671">
    <property type="entry name" value="ACT"/>
    <property type="match status" value="1"/>
</dbReference>
<evidence type="ECO:0000256" key="7">
    <source>
        <dbReference type="ARBA" id="ARBA00022248"/>
    </source>
</evidence>
<keyword evidence="9" id="KW-0663">Pyridoxal phosphate</keyword>
<dbReference type="GeneID" id="60058324"/>
<dbReference type="InterPro" id="IPR002912">
    <property type="entry name" value="ACT_dom"/>
</dbReference>
<reference evidence="13 14" key="1">
    <citation type="journal article" date="2019" name="Nat. Med.">
        <title>A library of human gut bacterial isolates paired with longitudinal multiomics data enables mechanistic microbiome research.</title>
        <authorList>
            <person name="Poyet M."/>
            <person name="Groussin M."/>
            <person name="Gibbons S.M."/>
            <person name="Avila-Pacheco J."/>
            <person name="Jiang X."/>
            <person name="Kearney S.M."/>
            <person name="Perrotta A.R."/>
            <person name="Berdy B."/>
            <person name="Zhao S."/>
            <person name="Lieberman T.D."/>
            <person name="Swanson P.K."/>
            <person name="Smith M."/>
            <person name="Roesemann S."/>
            <person name="Alexander J.E."/>
            <person name="Rich S.A."/>
            <person name="Livny J."/>
            <person name="Vlamakis H."/>
            <person name="Clish C."/>
            <person name="Bullock K."/>
            <person name="Deik A."/>
            <person name="Scott J."/>
            <person name="Pierce K.A."/>
            <person name="Xavier R.J."/>
            <person name="Alm E.J."/>
        </authorList>
    </citation>
    <scope>NUCLEOTIDE SEQUENCE [LARGE SCALE GENOMIC DNA]</scope>
    <source>
        <strain evidence="13 14">BIOML-A198</strain>
    </source>
</reference>
<dbReference type="GO" id="GO:0009097">
    <property type="term" value="P:isoleucine biosynthetic process"/>
    <property type="evidence" value="ECO:0007669"/>
    <property type="project" value="TreeGrafter"/>
</dbReference>
<evidence type="ECO:0000256" key="9">
    <source>
        <dbReference type="ARBA" id="ARBA00022898"/>
    </source>
</evidence>
<dbReference type="CDD" id="cd04886">
    <property type="entry name" value="ACT_ThrD-II-like"/>
    <property type="match status" value="1"/>
</dbReference>
<dbReference type="InterPro" id="IPR050147">
    <property type="entry name" value="Ser/Thr_Dehydratase"/>
</dbReference>
<name>A0A173TFL5_9FIRM</name>
<comment type="function">
    <text evidence="11">Catalyzes the anaerobic formation of alpha-ketobutyrate and ammonia from threonine in a two-step reaction. The first step involved a dehydration of threonine and a production of enamine intermediates (aminocrotonate), which tautomerizes to its imine form (iminobutyrate). Both intermediates are unstable and short-lived. The second step is the nonenzymatic hydrolysis of the enamine/imine intermediates to form 2-ketobutyrate and free ammonia. In the low water environment of the cell, the second step is accelerated by RidA.</text>
</comment>
<comment type="pathway">
    <text evidence="3">Amino-acid degradation; L-threonine degradation via propanoate pathway; propanoate from L-threonine: step 1/4.</text>
</comment>
<evidence type="ECO:0000256" key="6">
    <source>
        <dbReference type="ARBA" id="ARBA00012096"/>
    </source>
</evidence>
<evidence type="ECO:0000256" key="5">
    <source>
        <dbReference type="ARBA" id="ARBA00011447"/>
    </source>
</evidence>
<gene>
    <name evidence="13" type="ORF">GMA92_01695</name>
</gene>
<organism evidence="13 14">
    <name type="scientific">Turicibacter sanguinis</name>
    <dbReference type="NCBI Taxonomy" id="154288"/>
    <lineage>
        <taxon>Bacteria</taxon>
        <taxon>Bacillati</taxon>
        <taxon>Bacillota</taxon>
        <taxon>Erysipelotrichia</taxon>
        <taxon>Erysipelotrichales</taxon>
        <taxon>Turicibacteraceae</taxon>
        <taxon>Turicibacter</taxon>
    </lineage>
</organism>
<dbReference type="AlphaFoldDB" id="A0A173TFL5"/>
<dbReference type="GO" id="GO:0006567">
    <property type="term" value="P:L-threonine catabolic process"/>
    <property type="evidence" value="ECO:0007669"/>
    <property type="project" value="InterPro"/>
</dbReference>
<dbReference type="InterPro" id="IPR000634">
    <property type="entry name" value="Ser/Thr_deHydtase_PyrdxlP-BS"/>
</dbReference>
<dbReference type="GO" id="GO:0006565">
    <property type="term" value="P:L-serine catabolic process"/>
    <property type="evidence" value="ECO:0007669"/>
    <property type="project" value="TreeGrafter"/>
</dbReference>
<comment type="caution">
    <text evidence="13">The sequence shown here is derived from an EMBL/GenBank/DDBJ whole genome shotgun (WGS) entry which is preliminary data.</text>
</comment>
<evidence type="ECO:0000256" key="1">
    <source>
        <dbReference type="ARBA" id="ARBA00001274"/>
    </source>
</evidence>
<dbReference type="Gene3D" id="3.40.50.1100">
    <property type="match status" value="2"/>
</dbReference>
<dbReference type="RefSeq" id="WP_006784411.1">
    <property type="nucleotide sequence ID" value="NZ_CABJBH010000002.1"/>
</dbReference>
<dbReference type="PANTHER" id="PTHR48078">
    <property type="entry name" value="THREONINE DEHYDRATASE, MITOCHONDRIAL-RELATED"/>
    <property type="match status" value="1"/>
</dbReference>
<dbReference type="GO" id="GO:0004794">
    <property type="term" value="F:threonine deaminase activity"/>
    <property type="evidence" value="ECO:0007669"/>
    <property type="project" value="UniProtKB-EC"/>
</dbReference>
<dbReference type="EMBL" id="WMQE01000003">
    <property type="protein sequence ID" value="MTK20149.1"/>
    <property type="molecule type" value="Genomic_DNA"/>
</dbReference>
<dbReference type="InterPro" id="IPR036052">
    <property type="entry name" value="TrpB-like_PALP_sf"/>
</dbReference>
<dbReference type="GO" id="GO:0003941">
    <property type="term" value="F:L-serine ammonia-lyase activity"/>
    <property type="evidence" value="ECO:0007669"/>
    <property type="project" value="TreeGrafter"/>
</dbReference>